<sequence>MAKNSLKPLYCLLEHIVTIQQLLQPLPLKTMKSCSMAYILQFPWLLFLRILLGHSEYSAKGFSDAEVIMVSFALSISLTLCALVGYCLLILCFELRQQRFFLELIVNVFSCFVV</sequence>
<organism evidence="2">
    <name type="scientific">Opuntia streptacantha</name>
    <name type="common">Prickly pear cactus</name>
    <name type="synonym">Opuntia cardona</name>
    <dbReference type="NCBI Taxonomy" id="393608"/>
    <lineage>
        <taxon>Eukaryota</taxon>
        <taxon>Viridiplantae</taxon>
        <taxon>Streptophyta</taxon>
        <taxon>Embryophyta</taxon>
        <taxon>Tracheophyta</taxon>
        <taxon>Spermatophyta</taxon>
        <taxon>Magnoliopsida</taxon>
        <taxon>eudicotyledons</taxon>
        <taxon>Gunneridae</taxon>
        <taxon>Pentapetalae</taxon>
        <taxon>Caryophyllales</taxon>
        <taxon>Cactineae</taxon>
        <taxon>Cactaceae</taxon>
        <taxon>Opuntioideae</taxon>
        <taxon>Opuntia</taxon>
    </lineage>
</organism>
<proteinExistence type="predicted"/>
<reference evidence="2" key="2">
    <citation type="submission" date="2020-07" db="EMBL/GenBank/DDBJ databases">
        <authorList>
            <person name="Vera ALvarez R."/>
            <person name="Arias-Moreno D.M."/>
            <person name="Jimenez-Jacinto V."/>
            <person name="Jimenez-Bremont J.F."/>
            <person name="Swaminathan K."/>
            <person name="Moose S.P."/>
            <person name="Guerrero-Gonzalez M.L."/>
            <person name="Marino-Ramirez L."/>
            <person name="Landsman D."/>
            <person name="Rodriguez-Kessler M."/>
            <person name="Delgado-Sanchez P."/>
        </authorList>
    </citation>
    <scope>NUCLEOTIDE SEQUENCE</scope>
    <source>
        <tissue evidence="2">Cladode</tissue>
    </source>
</reference>
<protein>
    <submittedName>
        <fullName evidence="2">Uncharacterized protein</fullName>
    </submittedName>
</protein>
<dbReference type="AlphaFoldDB" id="A0A7C9DWS4"/>
<name>A0A7C9DWS4_OPUST</name>
<keyword evidence="1" id="KW-1133">Transmembrane helix</keyword>
<reference evidence="2" key="1">
    <citation type="journal article" date="2013" name="J. Plant Res.">
        <title>Effect of fungi and light on seed germination of three Opuntia species from semiarid lands of central Mexico.</title>
        <authorList>
            <person name="Delgado-Sanchez P."/>
            <person name="Jimenez-Bremont J.F."/>
            <person name="Guerrero-Gonzalez Mde L."/>
            <person name="Flores J."/>
        </authorList>
    </citation>
    <scope>NUCLEOTIDE SEQUENCE</scope>
    <source>
        <tissue evidence="2">Cladode</tissue>
    </source>
</reference>
<feature type="transmembrane region" description="Helical" evidence="1">
    <location>
        <begin position="67"/>
        <end position="93"/>
    </location>
</feature>
<accession>A0A7C9DWS4</accession>
<evidence type="ECO:0000256" key="1">
    <source>
        <dbReference type="SAM" id="Phobius"/>
    </source>
</evidence>
<keyword evidence="1" id="KW-0812">Transmembrane</keyword>
<evidence type="ECO:0000313" key="2">
    <source>
        <dbReference type="EMBL" id="MBA4652127.1"/>
    </source>
</evidence>
<dbReference type="EMBL" id="GISG01173253">
    <property type="protein sequence ID" value="MBA4652127.1"/>
    <property type="molecule type" value="Transcribed_RNA"/>
</dbReference>
<feature type="transmembrane region" description="Helical" evidence="1">
    <location>
        <begin position="36"/>
        <end position="55"/>
    </location>
</feature>
<keyword evidence="1" id="KW-0472">Membrane</keyword>